<evidence type="ECO:0000256" key="2">
    <source>
        <dbReference type="SAM" id="MobiDB-lite"/>
    </source>
</evidence>
<reference evidence="4 5" key="1">
    <citation type="submission" date="2020-08" db="EMBL/GenBank/DDBJ databases">
        <title>Plant Genome Project.</title>
        <authorList>
            <person name="Zhang R.-G."/>
        </authorList>
    </citation>
    <scope>NUCLEOTIDE SEQUENCE [LARGE SCALE GENOMIC DNA]</scope>
    <source>
        <tissue evidence="4">Rhizome</tissue>
    </source>
</reference>
<dbReference type="OrthoDB" id="1934998at2759"/>
<organism evidence="4 5">
    <name type="scientific">Zingiber officinale</name>
    <name type="common">Ginger</name>
    <name type="synonym">Amomum zingiber</name>
    <dbReference type="NCBI Taxonomy" id="94328"/>
    <lineage>
        <taxon>Eukaryota</taxon>
        <taxon>Viridiplantae</taxon>
        <taxon>Streptophyta</taxon>
        <taxon>Embryophyta</taxon>
        <taxon>Tracheophyta</taxon>
        <taxon>Spermatophyta</taxon>
        <taxon>Magnoliopsida</taxon>
        <taxon>Liliopsida</taxon>
        <taxon>Zingiberales</taxon>
        <taxon>Zingiberaceae</taxon>
        <taxon>Zingiber</taxon>
    </lineage>
</organism>
<comment type="caution">
    <text evidence="4">The sequence shown here is derived from an EMBL/GenBank/DDBJ whole genome shotgun (WGS) entry which is preliminary data.</text>
</comment>
<dbReference type="InterPro" id="IPR055414">
    <property type="entry name" value="LRR_R13L4/SHOC2-like"/>
</dbReference>
<keyword evidence="1" id="KW-0677">Repeat</keyword>
<feature type="region of interest" description="Disordered" evidence="2">
    <location>
        <begin position="567"/>
        <end position="586"/>
    </location>
</feature>
<feature type="region of interest" description="Disordered" evidence="2">
    <location>
        <begin position="685"/>
        <end position="788"/>
    </location>
</feature>
<protein>
    <recommendedName>
        <fullName evidence="3">Disease resistance R13L4/SHOC-2-like LRR domain-containing protein</fullName>
    </recommendedName>
</protein>
<feature type="compositionally biased region" description="Basic and acidic residues" evidence="2">
    <location>
        <begin position="567"/>
        <end position="582"/>
    </location>
</feature>
<dbReference type="EMBL" id="JACMSC010000022">
    <property type="protein sequence ID" value="KAG6469295.1"/>
    <property type="molecule type" value="Genomic_DNA"/>
</dbReference>
<feature type="compositionally biased region" description="Basic and acidic residues" evidence="2">
    <location>
        <begin position="685"/>
        <end position="694"/>
    </location>
</feature>
<evidence type="ECO:0000259" key="3">
    <source>
        <dbReference type="Pfam" id="PF23598"/>
    </source>
</evidence>
<proteinExistence type="predicted"/>
<evidence type="ECO:0000313" key="5">
    <source>
        <dbReference type="Proteomes" id="UP000734854"/>
    </source>
</evidence>
<name>A0A8J5C873_ZINOF</name>
<feature type="region of interest" description="Disordered" evidence="2">
    <location>
        <begin position="187"/>
        <end position="212"/>
    </location>
</feature>
<feature type="compositionally biased region" description="Acidic residues" evidence="2">
    <location>
        <begin position="720"/>
        <end position="731"/>
    </location>
</feature>
<dbReference type="PANTHER" id="PTHR47186">
    <property type="entry name" value="LEUCINE-RICH REPEAT-CONTAINING PROTEIN 57"/>
    <property type="match status" value="1"/>
</dbReference>
<evidence type="ECO:0000313" key="4">
    <source>
        <dbReference type="EMBL" id="KAG6469295.1"/>
    </source>
</evidence>
<feature type="compositionally biased region" description="Basic and acidic residues" evidence="2">
    <location>
        <begin position="765"/>
        <end position="775"/>
    </location>
</feature>
<keyword evidence="5" id="KW-1185">Reference proteome</keyword>
<gene>
    <name evidence="4" type="ORF">ZIOFF_074003</name>
</gene>
<feature type="compositionally biased region" description="Acidic residues" evidence="2">
    <location>
        <begin position="741"/>
        <end position="753"/>
    </location>
</feature>
<accession>A0A8J5C873</accession>
<evidence type="ECO:0000256" key="1">
    <source>
        <dbReference type="ARBA" id="ARBA00022737"/>
    </source>
</evidence>
<feature type="domain" description="Disease resistance R13L4/SHOC-2-like LRR" evidence="3">
    <location>
        <begin position="413"/>
        <end position="621"/>
    </location>
</feature>
<sequence length="788" mass="89500">MSSCGGRMADILSRLSMRLEELKLKVDVSKGWQENFKDIEAKMKDLQNQLWRGNESQVMEQLDIATRALDEINTDPKTAISSKRMDQLLEAITMASCGGLIADTLSRLSTRLDELKLQVQSKGLQDKFKDVEAKMKDLQSQLWQGKERQIMEQLDIAARILDEIIDTDPKTAIRSQLMDQLKEAITKAAGPDKQDTPSASTPTDQWEEPEEGVTVVEQKLQKSPAWAHLKLVVDSLDPLLKDCLFTLTVFSPNVDIQKRLLLHWWMGEGFVRCIEAGKLCFDQLVEKGLVVPVGKRHCGKHHYCQVQSWLRPLLVAVSNANGFLDYDEAGKPADDYSFSRRLCLRPRQGRIASPKDGTADSRLMTVYNVGNLQPNFPTDWLLNKKELTTLQLGRWRKDDKERPLLSFFDKEFLWGLGKCSALRYLSLRGVSRLERLPQHSVEKLRKLLVLDLRSCHNLEKLPPNLGDARRLQFLDVSDCTLLDQMPKTLASLSELEVLKGFVVCDYWNRDCCQIGDLLKLTKLRKLSITTSREFNDREVVKLRELINGLTSLAITWGVFSKEENTQKVKSVKENPRAGDKKLKPTSPSKLEKLELGCFNEKRLPKWIVPDELSNLKKLYISGGILNSLEDAQGKTWWGVEVLRVRFLIHLQDDWESIRIWFPDLICVEKSKCMLSSWPCDEEGYWQKDVGKSSDDEAESEVEEDSEAEVEGEVRKKNGSEVEESSNAEVEDEARKSKGSEVEESNNAEDESQSEEGSNTEVEGVEGERSESEVKKGSNASDDSENGRN</sequence>
<dbReference type="Proteomes" id="UP000734854">
    <property type="component" value="Unassembled WGS sequence"/>
</dbReference>
<feature type="compositionally biased region" description="Acidic residues" evidence="2">
    <location>
        <begin position="695"/>
        <end position="710"/>
    </location>
</feature>
<dbReference type="PANTHER" id="PTHR47186:SF54">
    <property type="entry name" value="DISEASE RESISTANCE RPP13-LIKE PROTEIN 4"/>
    <property type="match status" value="1"/>
</dbReference>
<dbReference type="Pfam" id="PF23598">
    <property type="entry name" value="LRR_14"/>
    <property type="match status" value="1"/>
</dbReference>
<dbReference type="AlphaFoldDB" id="A0A8J5C873"/>